<evidence type="ECO:0000256" key="6">
    <source>
        <dbReference type="SAM" id="Phobius"/>
    </source>
</evidence>
<keyword evidence="8" id="KW-1185">Reference proteome</keyword>
<dbReference type="PANTHER" id="PTHR12953:SF3">
    <property type="entry name" value="SUN DOMAIN-CONTAINING PROTEIN 5"/>
    <property type="match status" value="1"/>
</dbReference>
<evidence type="ECO:0000256" key="5">
    <source>
        <dbReference type="SAM" id="Coils"/>
    </source>
</evidence>
<dbReference type="Gene3D" id="2.60.120.260">
    <property type="entry name" value="Galactose-binding domain-like"/>
    <property type="match status" value="1"/>
</dbReference>
<dbReference type="InterPro" id="IPR012919">
    <property type="entry name" value="SUN_dom"/>
</dbReference>
<dbReference type="GO" id="GO:0016020">
    <property type="term" value="C:membrane"/>
    <property type="evidence" value="ECO:0007669"/>
    <property type="project" value="UniProtKB-SubCell"/>
</dbReference>
<dbReference type="InParanoid" id="A0A6P4AG32"/>
<feature type="transmembrane region" description="Helical" evidence="6">
    <location>
        <begin position="31"/>
        <end position="50"/>
    </location>
</feature>
<sequence length="616" mass="69288">MKKPRNISLNVKCRTNDNNNNCSNSKKRKSFYELSLSLIFSLWCLIFLFYSRLGLSHGNEGAILPDNRSAVSPSFSNSQLCDHVYTYAENSSKNRTKGMHSEFNLSTSRNNTSFHHSNASSKCLLPKSNRIEEVVWGLLGYGALMCEVSLPKEKRKSLETEQLLNGRTLQPTYLNFDEFRNITRQEKDQNTSNQLVNITHRLEPDGTEYNYASASKGAKVVAHNKEAKGASNILGKDHDKYLRNPCSVGGKFVVIELADETLVDAVKIANFEHYSSNFKEFELSGSLTYPTEIWSPLGNFVAANVKHAQTFKLPEPKWVRYLKLTLLSHYGSEFYCTLSVVEVYGVDAIERMLEDLIVASAEPVTNKLPEPNSTVMPALKPDVALVDKTAEVQTGIQTAGVGTENVDDAQQHNLAVTKSPVAISKIPDPVMEVRQQANGRIPSDTVLKILMQKVRSLELNLSVLEDYIKELNRRHGDVLPELNSELLRISLLLEKCKTEIKDLLELKEILVKKVANLESWKADVISQLDLLVKENTLLRLEVEKVVNDQANLESKELAVLAVSLFFMCFAVLKLIAEQVLSFFRAPQTDKACRTSRGWVLMLVSSSMTIFLTFIYH</sequence>
<proteinExistence type="predicted"/>
<dbReference type="PROSITE" id="PS51469">
    <property type="entry name" value="SUN"/>
    <property type="match status" value="1"/>
</dbReference>
<evidence type="ECO:0000256" key="2">
    <source>
        <dbReference type="ARBA" id="ARBA00022692"/>
    </source>
</evidence>
<name>A0A6P4AG32_ZIZJJ</name>
<dbReference type="SUPFAM" id="SSF49785">
    <property type="entry name" value="Galactose-binding domain-like"/>
    <property type="match status" value="1"/>
</dbReference>
<dbReference type="KEGG" id="zju:107429791"/>
<evidence type="ECO:0000256" key="4">
    <source>
        <dbReference type="ARBA" id="ARBA00023136"/>
    </source>
</evidence>
<protein>
    <submittedName>
        <fullName evidence="9">SUN domain-containing protein 5</fullName>
    </submittedName>
</protein>
<feature type="domain" description="SUN" evidence="7">
    <location>
        <begin position="184"/>
        <end position="348"/>
    </location>
</feature>
<evidence type="ECO:0000256" key="3">
    <source>
        <dbReference type="ARBA" id="ARBA00022989"/>
    </source>
</evidence>
<dbReference type="GeneID" id="107429791"/>
<dbReference type="FunCoup" id="A0A6P4AG32">
    <property type="interactions" value="205"/>
</dbReference>
<evidence type="ECO:0000313" key="9">
    <source>
        <dbReference type="RefSeq" id="XP_015896025.3"/>
    </source>
</evidence>
<dbReference type="Pfam" id="PF07738">
    <property type="entry name" value="Sad1_UNC"/>
    <property type="match status" value="1"/>
</dbReference>
<dbReference type="InterPro" id="IPR045120">
    <property type="entry name" value="Suco/Slp1-like"/>
</dbReference>
<dbReference type="GO" id="GO:0034975">
    <property type="term" value="P:protein folding in endoplasmic reticulum"/>
    <property type="evidence" value="ECO:0007669"/>
    <property type="project" value="TreeGrafter"/>
</dbReference>
<organism evidence="8 9">
    <name type="scientific">Ziziphus jujuba</name>
    <name type="common">Chinese jujube</name>
    <name type="synonym">Ziziphus sativa</name>
    <dbReference type="NCBI Taxonomy" id="326968"/>
    <lineage>
        <taxon>Eukaryota</taxon>
        <taxon>Viridiplantae</taxon>
        <taxon>Streptophyta</taxon>
        <taxon>Embryophyta</taxon>
        <taxon>Tracheophyta</taxon>
        <taxon>Spermatophyta</taxon>
        <taxon>Magnoliopsida</taxon>
        <taxon>eudicotyledons</taxon>
        <taxon>Gunneridae</taxon>
        <taxon>Pentapetalae</taxon>
        <taxon>rosids</taxon>
        <taxon>fabids</taxon>
        <taxon>Rosales</taxon>
        <taxon>Rhamnaceae</taxon>
        <taxon>Paliureae</taxon>
        <taxon>Ziziphus</taxon>
    </lineage>
</organism>
<reference evidence="9" key="1">
    <citation type="submission" date="2025-08" db="UniProtKB">
        <authorList>
            <consortium name="RefSeq"/>
        </authorList>
    </citation>
    <scope>IDENTIFICATION</scope>
    <source>
        <tissue evidence="9">Seedling</tissue>
    </source>
</reference>
<evidence type="ECO:0000256" key="1">
    <source>
        <dbReference type="ARBA" id="ARBA00004370"/>
    </source>
</evidence>
<dbReference type="Proteomes" id="UP001652623">
    <property type="component" value="Chromosome 6"/>
</dbReference>
<evidence type="ECO:0000259" key="7">
    <source>
        <dbReference type="PROSITE" id="PS51469"/>
    </source>
</evidence>
<evidence type="ECO:0000313" key="8">
    <source>
        <dbReference type="Proteomes" id="UP001652623"/>
    </source>
</evidence>
<dbReference type="GO" id="GO:0005737">
    <property type="term" value="C:cytoplasm"/>
    <property type="evidence" value="ECO:0007669"/>
    <property type="project" value="TreeGrafter"/>
</dbReference>
<comment type="subcellular location">
    <subcellularLocation>
        <location evidence="1">Membrane</location>
    </subcellularLocation>
</comment>
<dbReference type="InterPro" id="IPR008979">
    <property type="entry name" value="Galactose-bd-like_sf"/>
</dbReference>
<keyword evidence="4 6" id="KW-0472">Membrane</keyword>
<dbReference type="RefSeq" id="XP_015896025.3">
    <property type="nucleotide sequence ID" value="XM_016040539.4"/>
</dbReference>
<keyword evidence="2 6" id="KW-0812">Transmembrane</keyword>
<accession>A0A6P4AG32</accession>
<gene>
    <name evidence="9" type="primary">LOC107429791</name>
</gene>
<feature type="transmembrane region" description="Helical" evidence="6">
    <location>
        <begin position="557"/>
        <end position="576"/>
    </location>
</feature>
<dbReference type="AlphaFoldDB" id="A0A6P4AG32"/>
<feature type="coiled-coil region" evidence="5">
    <location>
        <begin position="454"/>
        <end position="513"/>
    </location>
</feature>
<feature type="transmembrane region" description="Helical" evidence="6">
    <location>
        <begin position="597"/>
        <end position="615"/>
    </location>
</feature>
<keyword evidence="5" id="KW-0175">Coiled coil</keyword>
<keyword evidence="3 6" id="KW-1133">Transmembrane helix</keyword>
<dbReference type="PANTHER" id="PTHR12953">
    <property type="entry name" value="MEMBRANE PROTEIN CH1 RELATED"/>
    <property type="match status" value="1"/>
</dbReference>